<dbReference type="Proteomes" id="UP000836841">
    <property type="component" value="Chromosome 6"/>
</dbReference>
<dbReference type="PANTHER" id="PTHR12941">
    <property type="entry name" value="ER MEMBRANE PROTEIN COMPLEX"/>
    <property type="match status" value="1"/>
</dbReference>
<dbReference type="InterPro" id="IPR005366">
    <property type="entry name" value="EMC8/9"/>
</dbReference>
<gene>
    <name evidence="1" type="ORF">TAV2_LOCUS22183</name>
</gene>
<organism evidence="1 2">
    <name type="scientific">Thlaspi arvense</name>
    <name type="common">Field penny-cress</name>
    <dbReference type="NCBI Taxonomy" id="13288"/>
    <lineage>
        <taxon>Eukaryota</taxon>
        <taxon>Viridiplantae</taxon>
        <taxon>Streptophyta</taxon>
        <taxon>Embryophyta</taxon>
        <taxon>Tracheophyta</taxon>
        <taxon>Spermatophyta</taxon>
        <taxon>Magnoliopsida</taxon>
        <taxon>eudicotyledons</taxon>
        <taxon>Gunneridae</taxon>
        <taxon>Pentapetalae</taxon>
        <taxon>rosids</taxon>
        <taxon>malvids</taxon>
        <taxon>Brassicales</taxon>
        <taxon>Brassicaceae</taxon>
        <taxon>Thlaspideae</taxon>
        <taxon>Thlaspi</taxon>
    </lineage>
</organism>
<name>A0AAU9SS00_THLAR</name>
<protein>
    <submittedName>
        <fullName evidence="1">Uncharacterized protein</fullName>
    </submittedName>
</protein>
<keyword evidence="2" id="KW-1185">Reference proteome</keyword>
<evidence type="ECO:0000313" key="1">
    <source>
        <dbReference type="EMBL" id="CAH2069847.1"/>
    </source>
</evidence>
<dbReference type="PANTHER" id="PTHR12941:SF10">
    <property type="entry name" value="ER MEMBRANE PROTEIN COMPLEX SUBUNIT 8_9 HOMOLOG"/>
    <property type="match status" value="1"/>
</dbReference>
<dbReference type="AlphaFoldDB" id="A0AAU9SS00"/>
<dbReference type="EMBL" id="OU466862">
    <property type="protein sequence ID" value="CAH2069847.1"/>
    <property type="molecule type" value="Genomic_DNA"/>
</dbReference>
<accession>A0AAU9SS00</accession>
<reference evidence="1 2" key="1">
    <citation type="submission" date="2022-03" db="EMBL/GenBank/DDBJ databases">
        <authorList>
            <person name="Nunn A."/>
            <person name="Chopra R."/>
            <person name="Nunn A."/>
            <person name="Contreras Garrido A."/>
        </authorList>
    </citation>
    <scope>NUCLEOTIDE SEQUENCE [LARGE SCALE GENOMIC DNA]</scope>
</reference>
<proteinExistence type="predicted"/>
<evidence type="ECO:0000313" key="2">
    <source>
        <dbReference type="Proteomes" id="UP000836841"/>
    </source>
</evidence>
<dbReference type="GO" id="GO:0072546">
    <property type="term" value="C:EMC complex"/>
    <property type="evidence" value="ECO:0007669"/>
    <property type="project" value="InterPro"/>
</dbReference>
<dbReference type="Pfam" id="PF03665">
    <property type="entry name" value="UPF0172"/>
    <property type="match status" value="1"/>
</dbReference>
<sequence length="159" mass="17505">MGMGSNGELKYEISQDAYIKLVLHSLRHKTAAVNGVLVGRISPKDEGVVEISDSVPLFHSNLALLPPLEISLIMLNSKKLEALPKSKERSPVMQLCVKDASKNWRVVGADGGSKLLLKEPSANVVLSDYISSEKWKDVIDLDDHLDDVTKDWLNPGLFN</sequence>